<feature type="transmembrane region" description="Helical" evidence="1">
    <location>
        <begin position="106"/>
        <end position="125"/>
    </location>
</feature>
<dbReference type="RefSeq" id="WP_143034137.1">
    <property type="nucleotide sequence ID" value="NZ_FNQK01000007.1"/>
</dbReference>
<name>A0A1H3YP59_BIZPA</name>
<keyword evidence="3" id="KW-1185">Reference proteome</keyword>
<dbReference type="InterPro" id="IPR008969">
    <property type="entry name" value="CarboxyPept-like_regulatory"/>
</dbReference>
<dbReference type="Proteomes" id="UP000198846">
    <property type="component" value="Unassembled WGS sequence"/>
</dbReference>
<organism evidence="2 3">
    <name type="scientific">Bizionia paragorgiae</name>
    <dbReference type="NCBI Taxonomy" id="283786"/>
    <lineage>
        <taxon>Bacteria</taxon>
        <taxon>Pseudomonadati</taxon>
        <taxon>Bacteroidota</taxon>
        <taxon>Flavobacteriia</taxon>
        <taxon>Flavobacteriales</taxon>
        <taxon>Flavobacteriaceae</taxon>
        <taxon>Bizionia</taxon>
    </lineage>
</organism>
<evidence type="ECO:0000256" key="1">
    <source>
        <dbReference type="SAM" id="Phobius"/>
    </source>
</evidence>
<keyword evidence="1" id="KW-0472">Membrane</keyword>
<dbReference type="Gene3D" id="2.60.40.1120">
    <property type="entry name" value="Carboxypeptidase-like, regulatory domain"/>
    <property type="match status" value="1"/>
</dbReference>
<reference evidence="2 3" key="1">
    <citation type="submission" date="2016-10" db="EMBL/GenBank/DDBJ databases">
        <authorList>
            <person name="de Groot N.N."/>
        </authorList>
    </citation>
    <scope>NUCLEOTIDE SEQUENCE [LARGE SCALE GENOMIC DNA]</scope>
    <source>
        <strain evidence="2 3">DSM 23842</strain>
    </source>
</reference>
<dbReference type="OrthoDB" id="7432683at2"/>
<evidence type="ECO:0000313" key="2">
    <source>
        <dbReference type="EMBL" id="SEA12981.1"/>
    </source>
</evidence>
<dbReference type="SUPFAM" id="SSF49464">
    <property type="entry name" value="Carboxypeptidase regulatory domain-like"/>
    <property type="match status" value="1"/>
</dbReference>
<keyword evidence="1" id="KW-0812">Transmembrane</keyword>
<dbReference type="STRING" id="283786.SAMN04487990_10713"/>
<evidence type="ECO:0000313" key="3">
    <source>
        <dbReference type="Proteomes" id="UP000198846"/>
    </source>
</evidence>
<proteinExistence type="predicted"/>
<sequence length="133" mass="14532">MTNKQPKLITTDLPFVTASGIVRDINGNPLEGVNIYLQKDPMKGTTTNAHGEFVFPAVLGVLDVVFSYQGNEVIKRASELQNQPVTINVLNTLPEANVNGKSKRKLWPYLLGVAVLGLAITYTSTEQPKHVTL</sequence>
<protein>
    <submittedName>
        <fullName evidence="2">CarboxypepD_reg-like domain-containing protein</fullName>
    </submittedName>
</protein>
<dbReference type="EMBL" id="FNQK01000007">
    <property type="protein sequence ID" value="SEA12981.1"/>
    <property type="molecule type" value="Genomic_DNA"/>
</dbReference>
<accession>A0A1H3YP59</accession>
<dbReference type="AlphaFoldDB" id="A0A1H3YP59"/>
<dbReference type="Pfam" id="PF13620">
    <property type="entry name" value="CarboxypepD_reg"/>
    <property type="match status" value="1"/>
</dbReference>
<keyword evidence="1" id="KW-1133">Transmembrane helix</keyword>
<gene>
    <name evidence="2" type="ORF">SAMN04487990_10713</name>
</gene>